<proteinExistence type="predicted"/>
<accession>A0A0G1UB39</accession>
<dbReference type="EMBL" id="LCNW01000032">
    <property type="protein sequence ID" value="KKU63343.1"/>
    <property type="molecule type" value="Genomic_DNA"/>
</dbReference>
<evidence type="ECO:0000313" key="4">
    <source>
        <dbReference type="Proteomes" id="UP000034501"/>
    </source>
</evidence>
<protein>
    <submittedName>
        <fullName evidence="3">Uncharacterized protein</fullName>
    </submittedName>
</protein>
<evidence type="ECO:0000313" key="3">
    <source>
        <dbReference type="EMBL" id="KKU63343.1"/>
    </source>
</evidence>
<feature type="compositionally biased region" description="Low complexity" evidence="1">
    <location>
        <begin position="78"/>
        <end position="112"/>
    </location>
</feature>
<keyword evidence="2" id="KW-0812">Transmembrane</keyword>
<keyword evidence="2" id="KW-1133">Transmembrane helix</keyword>
<dbReference type="Proteomes" id="UP000034501">
    <property type="component" value="Unassembled WGS sequence"/>
</dbReference>
<reference evidence="3 4" key="1">
    <citation type="journal article" date="2015" name="Nature">
        <title>rRNA introns, odd ribosomes, and small enigmatic genomes across a large radiation of phyla.</title>
        <authorList>
            <person name="Brown C.T."/>
            <person name="Hug L.A."/>
            <person name="Thomas B.C."/>
            <person name="Sharon I."/>
            <person name="Castelle C.J."/>
            <person name="Singh A."/>
            <person name="Wilkins M.J."/>
            <person name="Williams K.H."/>
            <person name="Banfield J.F."/>
        </authorList>
    </citation>
    <scope>NUCLEOTIDE SEQUENCE [LARGE SCALE GENOMIC DNA]</scope>
</reference>
<feature type="transmembrane region" description="Helical" evidence="2">
    <location>
        <begin position="12"/>
        <end position="32"/>
    </location>
</feature>
<dbReference type="AlphaFoldDB" id="A0A0G1UB39"/>
<sequence length="112" mass="12014">MKKRKTPNLVTIAILTTITVVFWVFFSVYRVFTDEPSFNVPAEILEPVSPTLDTSLIDKIESRIFFSEGEVVTQIQIASPTATPAETPTASPTATPTSSPTPTATATASPSP</sequence>
<comment type="caution">
    <text evidence="3">The sequence shown here is derived from an EMBL/GenBank/DDBJ whole genome shotgun (WGS) entry which is preliminary data.</text>
</comment>
<evidence type="ECO:0000256" key="1">
    <source>
        <dbReference type="SAM" id="MobiDB-lite"/>
    </source>
</evidence>
<name>A0A0G1UB39_9BACT</name>
<feature type="region of interest" description="Disordered" evidence="1">
    <location>
        <begin position="77"/>
        <end position="112"/>
    </location>
</feature>
<gene>
    <name evidence="3" type="ORF">UX88_C0032G0010</name>
</gene>
<keyword evidence="2" id="KW-0472">Membrane</keyword>
<organism evidence="3 4">
    <name type="scientific">Candidatus Woesebacteria bacterium GW2011_GWC2_47_16</name>
    <dbReference type="NCBI Taxonomy" id="1618590"/>
    <lineage>
        <taxon>Bacteria</taxon>
        <taxon>Candidatus Woeseibacteriota</taxon>
    </lineage>
</organism>
<evidence type="ECO:0000256" key="2">
    <source>
        <dbReference type="SAM" id="Phobius"/>
    </source>
</evidence>